<dbReference type="InterPro" id="IPR001343">
    <property type="entry name" value="Hemolysn_Ca-bd"/>
</dbReference>
<dbReference type="Gene3D" id="3.40.50.410">
    <property type="entry name" value="von Willebrand factor, type A domain"/>
    <property type="match status" value="1"/>
</dbReference>
<dbReference type="SUPFAM" id="SSF53300">
    <property type="entry name" value="vWA-like"/>
    <property type="match status" value="1"/>
</dbReference>
<dbReference type="InterPro" id="IPR013783">
    <property type="entry name" value="Ig-like_fold"/>
</dbReference>
<dbReference type="RefSeq" id="WP_011792585.1">
    <property type="nucleotide sequence ID" value="NC_008751.1"/>
</dbReference>
<dbReference type="InterPro" id="IPR018511">
    <property type="entry name" value="Hemolysin-typ_Ca-bd_CS"/>
</dbReference>
<evidence type="ECO:0000313" key="4">
    <source>
        <dbReference type="Proteomes" id="UP000009173"/>
    </source>
</evidence>
<feature type="compositionally biased region" description="Basic and acidic residues" evidence="1">
    <location>
        <begin position="1588"/>
        <end position="1601"/>
    </location>
</feature>
<gene>
    <name evidence="3" type="ordered locus">Dvul_1979</name>
</gene>
<proteinExistence type="predicted"/>
<dbReference type="InterPro" id="IPR040853">
    <property type="entry name" value="RapA2_cadherin-like"/>
</dbReference>
<dbReference type="KEGG" id="dvl:Dvul_1979"/>
<dbReference type="Pfam" id="PF13519">
    <property type="entry name" value="VWA_2"/>
    <property type="match status" value="1"/>
</dbReference>
<dbReference type="InterPro" id="IPR036465">
    <property type="entry name" value="vWFA_dom_sf"/>
</dbReference>
<dbReference type="NCBIfam" id="TIGR01965">
    <property type="entry name" value="VCBS_repeat"/>
    <property type="match status" value="1"/>
</dbReference>
<dbReference type="CDD" id="cd00198">
    <property type="entry name" value="vWFA"/>
    <property type="match status" value="1"/>
</dbReference>
<dbReference type="PROSITE" id="PS00330">
    <property type="entry name" value="HEMOLYSIN_CALCIUM"/>
    <property type="match status" value="2"/>
</dbReference>
<dbReference type="Proteomes" id="UP000009173">
    <property type="component" value="Chromosome"/>
</dbReference>
<sequence length="3038" mass="316507">MPLNRTITPQQATAGTIRLPAPAVDEVITIQNAAGLKLALEFAPDAATTEKSGNDLVFTFPEGGQVIVSDFFAQLEGGNVPTFVIEGQELPGDAFLTAFNAELLPAAGPGAGGGAGSGGVGDYTDDPGNLVDSVDRLGTLDPLVFERGTEPLPLTDVGIVDNGVTITNIAPGGPDIGAGEGIVDETALASGSAPDAAGRTLTGDFTITAPDGLATVIIGGETVISGGALVNSTVTGDYGTLTITGYNPATGVITYSYELTGNADHTAGDDTIFETFPITATDTDGDLASDSLNIQILDDAPVIIGGQAEVDETNFREGNTSGDVTPLLVSDTGDNPADPWGDGVIETQGTLNFSAGADGVQSLVFDATIETNGPALTSQGAQVLFDVSDDGKTLRGYIVAEGDDADPNGLTVFTMTIDNTGKYTYTQERPLDHSVDGDALPGDPASTDHPHNDALQFNVGVVLTDTDTDTATGNITVVVRDDGPRVYGSEEFIERADYAAASDAPHASVADDALTHSFNFTSGSTLADLISASTDANTGFVDIRMDGGTPYNGGANGLGGTYDGVQVGAADGPDRENELGYRDDKTSHEQEALVFKLNGVADHFEMDASGALSGSEGSGERGVVQFFLGDQLVGARTITSSTAGSIEFTGLFDRVVVTATDRTWLSTSDNSDFYIKNVSFHEADAASVDIHSGMLYFDYGADRPGSFELVFDGIASGQQPEAESVEYRAAAPSDGADITDASIWTLDGRRVSIEPERDSEGNPIAGTMVGHIINDDGTDSGQVAFTLTVNTATGEWTLAQRVPLDLPENGGKLGFSYTITDTDGDTASGSFTVTVNEADRAPDIDMPPVAHVVDENGLVAGNDASLAAVEGAFRIDTNGEDLTSVSIAGVSFSVSNGVETINDLLGKVFNIGMNGKDVTVDGYLGVPSHATLEIIGVSGDATSGYSVQYRYTLKDNVRHGQDLDDMKTGDVIPVSVTTTGADGHAQSASASLTVTIVDDTPTIDLAPAAGPVTEGQSIAGTWTHAMGADNDLGSSIKVVIGGNEYSINQNIYTSKGILRVNGDGEWTFAAKNNLDHDYKQELKFALRITDSDGDTKLTDTITVAINDGEGPARAGTLTLTLDDDAASMLTRPDGYLDTDKTSGSLSFTAGSDDFESFKFVDASGVQMEGAGAALTWAVESGKLVGRYSNGDKAVILSLSGGNIDAGETGNVTVHAELIDPLLHANGSDLVTITGIKVRGTDIDGDYVDGSVTLKVTDDMPVAQMDADWVREDGKLIASGNVLSNDTAPGYDLSADGNRVTHIAKGDGAATDFSENGSTEIQGEYGTLTIYADGGYSYSLNNDDPRVQHLNSKTDRLTETFKYTVTDGDGDASTAPLVITIVGTDDGVSIKGLEGSEGELYEKYLPGGTEDGLGSLVTAEREFTIDVKDGLGSLTMSYGGQTVDIAEGAVLDTPYGNLTITGFDAVTGKVTYTFELDRNAPHTTPATDETFDLDITVTLTDRDNDSTSATINIDIKDDAPTLTVSNGAVTDDFGQSALVHVGFGADTHPGDGDMIAPGVQLQVNGGTPNFTSNGLGVTYDGKPVAGSDGPDRENELGYRDDKTSGEQEGVVFELDGVANRFNMDAPGSFYTGGEGERGQVLFFLGNVQVASQAIPANGQFSYTGVLFDRVVVQAVDNSDGTTSSDNSDFYIKGVDVGFVDSIGKASGTVDMDYGADGEATSGALTFGVGTTGIYTYDGHAVTVTPSADGKTLTGTYDGGKTAFTMSLDTTDGEWHFDQKVPLDLPGTTHKLGFNVGITDADGDTTPAATIEVTVNEVERAPDIDTGLTPHVVHESGLNTADAAGSGLFPGGYDSASDPDGSPVVTEGTFRINANGESITSVGIAGETISDLSTLVGRTFNIGANGQHVASGGHATLAITGYDASTGVVSYTYTLTDNVQHSINVGGVLFDNEKTGDVIPVSVTTGTGADASTATATITVTIVDDVPTAELNTFGSADDSATLNVGQHTEGQFNMVPGADGVGQLLVNGVAFDATKAGSDGYQSFAGDHGTLYVNADGEYRYDGTSVGNDSFTFTLVDGDGDRVADTLSLNVERGNTEPVLTMGDPVSVSEAALPDGSSPALSETTTGTFTFDDKGEGLQSLTVAGQTIDLGAFSTSGHTQTVVDDATGKLVITGYNSATGEVSYEYTLKDNTLEGDNVQRTFEVKVTDTSGDEAKANIVINVTDDAPTAHDDFATFPQVNTTTNLVIVLDTSGSMAWDSGVDGKSRMELAQEAIAKLMHAYDDMGHVNIKIVDFYSDADASKPWFEGNDAVAKATQYLTTDNKFVPGGGTDYDDATAATASALQTGMPNADRTVLYFFSDGAPDPISEALNATEEKAWVDALKGVDNLDIAYAIGIGSQVSTTHLLPVGWERNPTDPDNPDAHSTKVLTDLSQLESTLLNTVPIEGNLLNNDVKGADGAYIEKVSFTSEDGTVYTATWNTSTGKLVFTTDLGGDGTIDNSVVQPGSRVTFSLGADRGTVEFDFSDGDFRYVPGANPTGTPTFDYTIRDGDGDPSSAHLYLQLKGAAVDAKDNFASGIDEPRYIYDNDNDWWANDSHVHNVGAASEPTFELSLGKNMVNDSVVASKEFSVNANDEVAFNWKAIIDGKVTNSPSSYDTDTFTIRIINLDTGKKEYEEQLFDGNPNDIRSDSFSYNFKDTARYKVELIASDNDYDISSTKHSLDVQVSQFAIMAGYLAGNLIGDSPADALAGMTAHVTEVNGQLIAQDGSYTEITHEQYGSLKVNMYGDYEYRPAVGANGHDEAFVYKIATPTGQEDHATLNIHIGAAGDHTAQTTYSYAYDDHNSATDTSMVYIGGSGDDTIVGTAGDDIILGGLGNDTLGGSGGRDYIDGGLGNDTIIIQDNSGDHRITDADFKGLHGGAGTDTLEIHGDNVVLDFNNIADGKVSGIEHIDLGTDTGAQTVRLTAADLFDLAGTSEATAAGNKAVHISGDNADKVELVGSDWTHSTNAAGQDVYSVTVGSETRDLIIDHTIQQQIINSGG</sequence>
<dbReference type="Pfam" id="PF00353">
    <property type="entry name" value="HemolysinCabind"/>
    <property type="match status" value="1"/>
</dbReference>
<dbReference type="SMART" id="SM00327">
    <property type="entry name" value="VWA"/>
    <property type="match status" value="1"/>
</dbReference>
<dbReference type="InterPro" id="IPR010221">
    <property type="entry name" value="VCBS_dom"/>
</dbReference>
<organism evidence="3 4">
    <name type="scientific">Nitratidesulfovibrio vulgaris (strain DP4)</name>
    <name type="common">Desulfovibrio vulgaris</name>
    <dbReference type="NCBI Taxonomy" id="391774"/>
    <lineage>
        <taxon>Bacteria</taxon>
        <taxon>Pseudomonadati</taxon>
        <taxon>Thermodesulfobacteriota</taxon>
        <taxon>Desulfovibrionia</taxon>
        <taxon>Desulfovibrionales</taxon>
        <taxon>Desulfovibrionaceae</taxon>
        <taxon>Nitratidesulfovibrio</taxon>
    </lineage>
</organism>
<reference evidence="4" key="1">
    <citation type="journal article" date="2009" name="Environ. Microbiol.">
        <title>Contribution of mobile genetic elements to Desulfovibrio vulgaris genome plasticity.</title>
        <authorList>
            <person name="Walker C.B."/>
            <person name="Stolyar S."/>
            <person name="Chivian D."/>
            <person name="Pinel N."/>
            <person name="Gabster J.A."/>
            <person name="Dehal P.S."/>
            <person name="He Z."/>
            <person name="Yang Z.K."/>
            <person name="Yen H.C."/>
            <person name="Zhou J."/>
            <person name="Wall J.D."/>
            <person name="Hazen T.C."/>
            <person name="Arkin A.P."/>
            <person name="Stahl D.A."/>
        </authorList>
    </citation>
    <scope>NUCLEOTIDE SEQUENCE [LARGE SCALE GENOMIC DNA]</scope>
    <source>
        <strain evidence="4">DP4</strain>
    </source>
</reference>
<feature type="domain" description="VWFA" evidence="2">
    <location>
        <begin position="2243"/>
        <end position="2441"/>
    </location>
</feature>
<evidence type="ECO:0000256" key="1">
    <source>
        <dbReference type="SAM" id="MobiDB-lite"/>
    </source>
</evidence>
<name>A0A0H3A8Q6_NITV4</name>
<dbReference type="HOGENOM" id="CLU_227836_0_0_7"/>
<dbReference type="InterPro" id="IPR043824">
    <property type="entry name" value="DUF5801"/>
</dbReference>
<dbReference type="PROSITE" id="PS50234">
    <property type="entry name" value="VWFA"/>
    <property type="match status" value="1"/>
</dbReference>
<accession>A0A0H3A8Q6</accession>
<dbReference type="Pfam" id="PF19116">
    <property type="entry name" value="DUF5801"/>
    <property type="match status" value="2"/>
</dbReference>
<evidence type="ECO:0000313" key="3">
    <source>
        <dbReference type="EMBL" id="ABM28995.1"/>
    </source>
</evidence>
<dbReference type="InterPro" id="IPR011049">
    <property type="entry name" value="Serralysin-like_metalloprot_C"/>
</dbReference>
<dbReference type="EMBL" id="CP000527">
    <property type="protein sequence ID" value="ABM28995.1"/>
    <property type="molecule type" value="Genomic_DNA"/>
</dbReference>
<feature type="region of interest" description="Disordered" evidence="1">
    <location>
        <begin position="1582"/>
        <end position="1601"/>
    </location>
</feature>
<dbReference type="InterPro" id="IPR002035">
    <property type="entry name" value="VWF_A"/>
</dbReference>
<feature type="region of interest" description="Disordered" evidence="1">
    <location>
        <begin position="431"/>
        <end position="451"/>
    </location>
</feature>
<dbReference type="GO" id="GO:0005509">
    <property type="term" value="F:calcium ion binding"/>
    <property type="evidence" value="ECO:0007669"/>
    <property type="project" value="InterPro"/>
</dbReference>
<dbReference type="SUPFAM" id="SSF51120">
    <property type="entry name" value="beta-Roll"/>
    <property type="match status" value="1"/>
</dbReference>
<evidence type="ECO:0000259" key="2">
    <source>
        <dbReference type="PROSITE" id="PS50234"/>
    </source>
</evidence>
<protein>
    <submittedName>
        <fullName evidence="3">Putative outer membrane adhesin like protein</fullName>
    </submittedName>
</protein>
<dbReference type="Pfam" id="PF17803">
    <property type="entry name" value="Cadherin_4"/>
    <property type="match status" value="1"/>
</dbReference>
<dbReference type="Gene3D" id="2.60.40.10">
    <property type="entry name" value="Immunoglobulins"/>
    <property type="match status" value="1"/>
</dbReference>